<evidence type="ECO:0000313" key="1">
    <source>
        <dbReference type="EMBL" id="KAK5967166.1"/>
    </source>
</evidence>
<reference evidence="1 2" key="1">
    <citation type="submission" date="2019-10" db="EMBL/GenBank/DDBJ databases">
        <title>Assembly and Annotation for the nematode Trichostrongylus colubriformis.</title>
        <authorList>
            <person name="Martin J."/>
        </authorList>
    </citation>
    <scope>NUCLEOTIDE SEQUENCE [LARGE SCALE GENOMIC DNA]</scope>
    <source>
        <strain evidence="1">G859</strain>
        <tissue evidence="1">Whole worm</tissue>
    </source>
</reference>
<evidence type="ECO:0000313" key="2">
    <source>
        <dbReference type="Proteomes" id="UP001331761"/>
    </source>
</evidence>
<protein>
    <submittedName>
        <fullName evidence="1">Uncharacterized protein</fullName>
    </submittedName>
</protein>
<keyword evidence="2" id="KW-1185">Reference proteome</keyword>
<comment type="caution">
    <text evidence="1">The sequence shown here is derived from an EMBL/GenBank/DDBJ whole genome shotgun (WGS) entry which is preliminary data.</text>
</comment>
<name>A0AAN8EUD4_TRICO</name>
<proteinExistence type="predicted"/>
<feature type="non-terminal residue" evidence="1">
    <location>
        <position position="1"/>
    </location>
</feature>
<organism evidence="1 2">
    <name type="scientific">Trichostrongylus colubriformis</name>
    <name type="common">Black scour worm</name>
    <dbReference type="NCBI Taxonomy" id="6319"/>
    <lineage>
        <taxon>Eukaryota</taxon>
        <taxon>Metazoa</taxon>
        <taxon>Ecdysozoa</taxon>
        <taxon>Nematoda</taxon>
        <taxon>Chromadorea</taxon>
        <taxon>Rhabditida</taxon>
        <taxon>Rhabditina</taxon>
        <taxon>Rhabditomorpha</taxon>
        <taxon>Strongyloidea</taxon>
        <taxon>Trichostrongylidae</taxon>
        <taxon>Trichostrongylus</taxon>
    </lineage>
</organism>
<gene>
    <name evidence="1" type="ORF">GCK32_019732</name>
</gene>
<dbReference type="EMBL" id="WIXE01022744">
    <property type="protein sequence ID" value="KAK5967166.1"/>
    <property type="molecule type" value="Genomic_DNA"/>
</dbReference>
<sequence length="67" mass="8170">ISYEKNQEGQKESKDKVVQRYRAERYSTPTTLPEHQDVRPTIWYHRRRGVRTRSLCLYRELLSTLDM</sequence>
<dbReference type="AlphaFoldDB" id="A0AAN8EUD4"/>
<accession>A0AAN8EUD4</accession>
<dbReference type="Proteomes" id="UP001331761">
    <property type="component" value="Unassembled WGS sequence"/>
</dbReference>